<proteinExistence type="inferred from homology"/>
<gene>
    <name evidence="2" type="ORF">CQA76_05645</name>
</gene>
<dbReference type="Gene3D" id="1.10.630.10">
    <property type="entry name" value="Cytochrome P450"/>
    <property type="match status" value="1"/>
</dbReference>
<dbReference type="SUPFAM" id="SSF48264">
    <property type="entry name" value="Cytochrome P450"/>
    <property type="match status" value="1"/>
</dbReference>
<accession>A0A4U7BIG6</accession>
<keyword evidence="1" id="KW-0503">Monooxygenase</keyword>
<dbReference type="InterPro" id="IPR036396">
    <property type="entry name" value="Cyt_P450_sf"/>
</dbReference>
<dbReference type="RefSeq" id="WP_137622459.1">
    <property type="nucleotide sequence ID" value="NZ_NXMA01000009.1"/>
</dbReference>
<dbReference type="EMBL" id="NXMA01000009">
    <property type="protein sequence ID" value="TKX31603.1"/>
    <property type="molecule type" value="Genomic_DNA"/>
</dbReference>
<name>A0A4U7BIG6_9BACT</name>
<dbReference type="AlphaFoldDB" id="A0A4U7BIG6"/>
<organism evidence="2 3">
    <name type="scientific">Campylobacter aviculae</name>
    <dbReference type="NCBI Taxonomy" id="2510190"/>
    <lineage>
        <taxon>Bacteria</taxon>
        <taxon>Pseudomonadati</taxon>
        <taxon>Campylobacterota</taxon>
        <taxon>Epsilonproteobacteria</taxon>
        <taxon>Campylobacterales</taxon>
        <taxon>Campylobacteraceae</taxon>
        <taxon>Campylobacter</taxon>
    </lineage>
</organism>
<sequence length="45" mass="5370">MANRDFREFKTHLQFGYGTHHCIGRNLAELEIRILLQEILVIFLI</sequence>
<evidence type="ECO:0000256" key="1">
    <source>
        <dbReference type="RuleBase" id="RU000461"/>
    </source>
</evidence>
<dbReference type="Proteomes" id="UP000310353">
    <property type="component" value="Unassembled WGS sequence"/>
</dbReference>
<dbReference type="GO" id="GO:0016705">
    <property type="term" value="F:oxidoreductase activity, acting on paired donors, with incorporation or reduction of molecular oxygen"/>
    <property type="evidence" value="ECO:0007669"/>
    <property type="project" value="InterPro"/>
</dbReference>
<keyword evidence="1" id="KW-0479">Metal-binding</keyword>
<dbReference type="InterPro" id="IPR001128">
    <property type="entry name" value="Cyt_P450"/>
</dbReference>
<keyword evidence="1" id="KW-0408">Iron</keyword>
<keyword evidence="1" id="KW-0560">Oxidoreductase</keyword>
<dbReference type="Pfam" id="PF00067">
    <property type="entry name" value="p450"/>
    <property type="match status" value="1"/>
</dbReference>
<dbReference type="GO" id="GO:0020037">
    <property type="term" value="F:heme binding"/>
    <property type="evidence" value="ECO:0007669"/>
    <property type="project" value="InterPro"/>
</dbReference>
<comment type="caution">
    <text evidence="2">The sequence shown here is derived from an EMBL/GenBank/DDBJ whole genome shotgun (WGS) entry which is preliminary data.</text>
</comment>
<evidence type="ECO:0008006" key="4">
    <source>
        <dbReference type="Google" id="ProtNLM"/>
    </source>
</evidence>
<evidence type="ECO:0000313" key="3">
    <source>
        <dbReference type="Proteomes" id="UP000310353"/>
    </source>
</evidence>
<dbReference type="InterPro" id="IPR017972">
    <property type="entry name" value="Cyt_P450_CS"/>
</dbReference>
<protein>
    <recommendedName>
        <fullName evidence="4">Cytochrome P450</fullName>
    </recommendedName>
</protein>
<comment type="similarity">
    <text evidence="1">Belongs to the cytochrome P450 family.</text>
</comment>
<reference evidence="2 3" key="1">
    <citation type="submission" date="2018-05" db="EMBL/GenBank/DDBJ databases">
        <title>Novel Campyloabacter and Helicobacter Species and Strains.</title>
        <authorList>
            <person name="Mannion A.J."/>
            <person name="Shen Z."/>
            <person name="Fox J.G."/>
        </authorList>
    </citation>
    <scope>NUCLEOTIDE SEQUENCE [LARGE SCALE GENOMIC DNA]</scope>
    <source>
        <strain evidence="3">MIT17-670</strain>
    </source>
</reference>
<keyword evidence="1" id="KW-0349">Heme</keyword>
<evidence type="ECO:0000313" key="2">
    <source>
        <dbReference type="EMBL" id="TKX31603.1"/>
    </source>
</evidence>
<dbReference type="GO" id="GO:0005506">
    <property type="term" value="F:iron ion binding"/>
    <property type="evidence" value="ECO:0007669"/>
    <property type="project" value="InterPro"/>
</dbReference>
<dbReference type="PROSITE" id="PS00086">
    <property type="entry name" value="CYTOCHROME_P450"/>
    <property type="match status" value="1"/>
</dbReference>
<dbReference type="GO" id="GO:0004497">
    <property type="term" value="F:monooxygenase activity"/>
    <property type="evidence" value="ECO:0007669"/>
    <property type="project" value="UniProtKB-KW"/>
</dbReference>
<keyword evidence="3" id="KW-1185">Reference proteome</keyword>